<dbReference type="GO" id="GO:0004341">
    <property type="term" value="F:gluconolactonase activity"/>
    <property type="evidence" value="ECO:0007669"/>
    <property type="project" value="TreeGrafter"/>
</dbReference>
<dbReference type="InterPro" id="IPR005511">
    <property type="entry name" value="SMP-30"/>
</dbReference>
<feature type="active site" description="Proton donor/acceptor" evidence="2">
    <location>
        <position position="205"/>
    </location>
</feature>
<dbReference type="InterPro" id="IPR011042">
    <property type="entry name" value="6-blade_b-propeller_TolB-like"/>
</dbReference>
<feature type="binding site" evidence="3">
    <location>
        <position position="153"/>
    </location>
    <ligand>
        <name>a divalent metal cation</name>
        <dbReference type="ChEBI" id="CHEBI:60240"/>
    </ligand>
</feature>
<reference evidence="5" key="1">
    <citation type="submission" date="2020-10" db="EMBL/GenBank/DDBJ databases">
        <title>An improved Amphimedon queenslandica hologenome assembly reveals how three proteobacterial symbionts can extend the metabolic phenotypic of their marine sponge host.</title>
        <authorList>
            <person name="Degnan B."/>
            <person name="Degnan S."/>
            <person name="Xiang X."/>
        </authorList>
    </citation>
    <scope>NUCLEOTIDE SEQUENCE</scope>
    <source>
        <strain evidence="5">AqS2</strain>
    </source>
</reference>
<evidence type="ECO:0000256" key="2">
    <source>
        <dbReference type="PIRSR" id="PIRSR605511-1"/>
    </source>
</evidence>
<protein>
    <submittedName>
        <fullName evidence="5">SMP-30/gluconolactonase/LRE family protein</fullName>
    </submittedName>
</protein>
<feature type="binding site" evidence="3">
    <location>
        <position position="105"/>
    </location>
    <ligand>
        <name>substrate</name>
    </ligand>
</feature>
<feature type="domain" description="SMP-30/Gluconolactonase/LRE-like region" evidence="4">
    <location>
        <begin position="16"/>
        <end position="264"/>
    </location>
</feature>
<evidence type="ECO:0000259" key="4">
    <source>
        <dbReference type="Pfam" id="PF08450"/>
    </source>
</evidence>
<comment type="cofactor">
    <cofactor evidence="3">
        <name>Zn(2+)</name>
        <dbReference type="ChEBI" id="CHEBI:29105"/>
    </cofactor>
    <text evidence="3">Binds 1 divalent metal cation per subunit.</text>
</comment>
<comment type="similarity">
    <text evidence="1">Belongs to the SMP-30/CGR1 family.</text>
</comment>
<sequence>MEELNFKPLDHAACRLGESPRWHAGEERLYWTDIDGKKLWRVRLDGGAAESAELEQKAGCIVLREQGGLVLAMEDGVYAGDPFGGGKLEQLCPHPDPAFAAKGGRFNDGRCDARGRLWVGTMDPERKNQAALHRLDPKDMKMETMQEGFNTFNGLAFHPNGREAWYTDSRQYSLYRSSFDLEQGSIGPRELLREWPKEQSPARPDGAAFDTDGCYWTALFEGAGIARLDGASAEIVFEQALPVGFPTMPCFAGPGLGQLAVTSALGNDPEAELAKNPLAGRVLLAAAAVAGLPEPSFAG</sequence>
<dbReference type="Proteomes" id="UP000604381">
    <property type="component" value="Unassembled WGS sequence"/>
</dbReference>
<dbReference type="EMBL" id="JADHEI010000033">
    <property type="protein sequence ID" value="MBF2735097.1"/>
    <property type="molecule type" value="Genomic_DNA"/>
</dbReference>
<gene>
    <name evidence="5" type="ORF">ISN26_03290</name>
</gene>
<dbReference type="SUPFAM" id="SSF63829">
    <property type="entry name" value="Calcium-dependent phosphotriesterase"/>
    <property type="match status" value="1"/>
</dbReference>
<dbReference type="PANTHER" id="PTHR10907:SF47">
    <property type="entry name" value="REGUCALCIN"/>
    <property type="match status" value="1"/>
</dbReference>
<dbReference type="GO" id="GO:0005509">
    <property type="term" value="F:calcium ion binding"/>
    <property type="evidence" value="ECO:0007669"/>
    <property type="project" value="TreeGrafter"/>
</dbReference>
<evidence type="ECO:0000313" key="5">
    <source>
        <dbReference type="EMBL" id="MBF2735097.1"/>
    </source>
</evidence>
<keyword evidence="3" id="KW-0862">Zinc</keyword>
<dbReference type="InterPro" id="IPR013658">
    <property type="entry name" value="SGL"/>
</dbReference>
<dbReference type="PRINTS" id="PR01790">
    <property type="entry name" value="SMP30FAMILY"/>
</dbReference>
<keyword evidence="6" id="KW-1185">Reference proteome</keyword>
<evidence type="ECO:0000313" key="6">
    <source>
        <dbReference type="Proteomes" id="UP000604381"/>
    </source>
</evidence>
<proteinExistence type="inferred from homology"/>
<keyword evidence="3" id="KW-0479">Metal-binding</keyword>
<feature type="binding site" evidence="3">
    <location>
        <position position="18"/>
    </location>
    <ligand>
        <name>a divalent metal cation</name>
        <dbReference type="ChEBI" id="CHEBI:60240"/>
    </ligand>
</feature>
<accession>A0A930XWH5</accession>
<dbReference type="AlphaFoldDB" id="A0A930XWH5"/>
<evidence type="ECO:0000256" key="1">
    <source>
        <dbReference type="ARBA" id="ARBA00008853"/>
    </source>
</evidence>
<dbReference type="Pfam" id="PF08450">
    <property type="entry name" value="SGL"/>
    <property type="match status" value="1"/>
</dbReference>
<dbReference type="Gene3D" id="2.120.10.30">
    <property type="entry name" value="TolB, C-terminal domain"/>
    <property type="match status" value="1"/>
</dbReference>
<name>A0A930XWH5_9GAMM</name>
<feature type="binding site" evidence="3">
    <location>
        <position position="107"/>
    </location>
    <ligand>
        <name>substrate</name>
    </ligand>
</feature>
<feature type="binding site" evidence="3">
    <location>
        <position position="125"/>
    </location>
    <ligand>
        <name>substrate</name>
    </ligand>
</feature>
<feature type="binding site" evidence="3">
    <location>
        <position position="205"/>
    </location>
    <ligand>
        <name>a divalent metal cation</name>
        <dbReference type="ChEBI" id="CHEBI:60240"/>
    </ligand>
</feature>
<dbReference type="GO" id="GO:0019853">
    <property type="term" value="P:L-ascorbic acid biosynthetic process"/>
    <property type="evidence" value="ECO:0007669"/>
    <property type="project" value="TreeGrafter"/>
</dbReference>
<evidence type="ECO:0000256" key="3">
    <source>
        <dbReference type="PIRSR" id="PIRSR605511-2"/>
    </source>
</evidence>
<dbReference type="PANTHER" id="PTHR10907">
    <property type="entry name" value="REGUCALCIN"/>
    <property type="match status" value="1"/>
</dbReference>
<comment type="caution">
    <text evidence="5">The sequence shown here is derived from an EMBL/GenBank/DDBJ whole genome shotgun (WGS) entry which is preliminary data.</text>
</comment>
<organism evidence="5 6">
    <name type="scientific">Candidatus Amphirhobacter heronislandensis</name>
    <dbReference type="NCBI Taxonomy" id="1732024"/>
    <lineage>
        <taxon>Bacteria</taxon>
        <taxon>Pseudomonadati</taxon>
        <taxon>Pseudomonadota</taxon>
        <taxon>Gammaproteobacteria</taxon>
        <taxon>Candidatus Tethybacterales</taxon>
        <taxon>Candidatus Tethybacteraceae</taxon>
        <taxon>Candidatus Amphirhobacter</taxon>
    </lineage>
</organism>